<gene>
    <name evidence="2" type="ORF">K0504_01330</name>
</gene>
<dbReference type="Gene3D" id="3.10.450.50">
    <property type="match status" value="1"/>
</dbReference>
<sequence>MTARSDKARQKGNKMKATFSLLAATIIVFCQTALATPNSSVVERFVNAFNEREVTAMLALTTSDLRWMTITGEQLSTETNSQQQLQEAMQGYFNSVPSARSAIRSIEQSGPFVYTVEQAFWSVDGVEKSQCSLAVYELTASLIKNVWYFPSHAC</sequence>
<keyword evidence="1" id="KW-0732">Signal</keyword>
<name>A0ABS7EBF2_9GAMM</name>
<dbReference type="Proteomes" id="UP001166251">
    <property type="component" value="Unassembled WGS sequence"/>
</dbReference>
<feature type="chain" id="PRO_5046072416" evidence="1">
    <location>
        <begin position="36"/>
        <end position="154"/>
    </location>
</feature>
<dbReference type="SUPFAM" id="SSF54427">
    <property type="entry name" value="NTF2-like"/>
    <property type="match status" value="1"/>
</dbReference>
<comment type="caution">
    <text evidence="2">The sequence shown here is derived from an EMBL/GenBank/DDBJ whole genome shotgun (WGS) entry which is preliminary data.</text>
</comment>
<feature type="signal peptide" evidence="1">
    <location>
        <begin position="1"/>
        <end position="35"/>
    </location>
</feature>
<evidence type="ECO:0000256" key="1">
    <source>
        <dbReference type="SAM" id="SignalP"/>
    </source>
</evidence>
<evidence type="ECO:0000313" key="3">
    <source>
        <dbReference type="Proteomes" id="UP001166251"/>
    </source>
</evidence>
<evidence type="ECO:0000313" key="2">
    <source>
        <dbReference type="EMBL" id="MBW8189663.1"/>
    </source>
</evidence>
<protein>
    <submittedName>
        <fullName evidence="2">Nuclear transport factor 2 family protein</fullName>
    </submittedName>
</protein>
<dbReference type="InterPro" id="IPR032710">
    <property type="entry name" value="NTF2-like_dom_sf"/>
</dbReference>
<organism evidence="2 3">
    <name type="scientific">Neiella holothuriorum</name>
    <dbReference type="NCBI Taxonomy" id="2870530"/>
    <lineage>
        <taxon>Bacteria</taxon>
        <taxon>Pseudomonadati</taxon>
        <taxon>Pseudomonadota</taxon>
        <taxon>Gammaproteobacteria</taxon>
        <taxon>Alteromonadales</taxon>
        <taxon>Echinimonadaceae</taxon>
        <taxon>Neiella</taxon>
    </lineage>
</organism>
<accession>A0ABS7EBF2</accession>
<proteinExistence type="predicted"/>
<dbReference type="EMBL" id="JAHZSS010000001">
    <property type="protein sequence ID" value="MBW8189663.1"/>
    <property type="molecule type" value="Genomic_DNA"/>
</dbReference>
<keyword evidence="3" id="KW-1185">Reference proteome</keyword>
<reference evidence="2" key="1">
    <citation type="submission" date="2021-07" db="EMBL/GenBank/DDBJ databases">
        <title>Neiella marina sp. nov., isolated from the intestinal content of sea cucumber Apostichopus japonicus.</title>
        <authorList>
            <person name="Bai X."/>
        </authorList>
    </citation>
    <scope>NUCLEOTIDE SEQUENCE</scope>
    <source>
        <strain evidence="2">126</strain>
    </source>
</reference>
<dbReference type="RefSeq" id="WP_220102336.1">
    <property type="nucleotide sequence ID" value="NZ_JAHZSS010000001.1"/>
</dbReference>